<dbReference type="NCBIfam" id="TIGR02937">
    <property type="entry name" value="sigma70-ECF"/>
    <property type="match status" value="1"/>
</dbReference>
<feature type="compositionally biased region" description="Basic and acidic residues" evidence="2">
    <location>
        <begin position="1"/>
        <end position="21"/>
    </location>
</feature>
<dbReference type="Proteomes" id="UP000249890">
    <property type="component" value="Chromosome"/>
</dbReference>
<organism evidence="5 6">
    <name type="scientific">Paenibacillus donghaensis</name>
    <dbReference type="NCBI Taxonomy" id="414771"/>
    <lineage>
        <taxon>Bacteria</taxon>
        <taxon>Bacillati</taxon>
        <taxon>Bacillota</taxon>
        <taxon>Bacilli</taxon>
        <taxon>Bacillales</taxon>
        <taxon>Paenibacillaceae</taxon>
        <taxon>Paenibacillus</taxon>
    </lineage>
</organism>
<evidence type="ECO:0000313" key="6">
    <source>
        <dbReference type="Proteomes" id="UP000249890"/>
    </source>
</evidence>
<dbReference type="Gene3D" id="1.10.1740.10">
    <property type="match status" value="1"/>
</dbReference>
<reference evidence="5 6" key="1">
    <citation type="submission" date="2017-06" db="EMBL/GenBank/DDBJ databases">
        <title>Complete genome sequence of Paenibacillus donghaensis KCTC 13049T isolated from East Sea sediment, South Korea.</title>
        <authorList>
            <person name="Jung B.K."/>
            <person name="Hong S.-J."/>
            <person name="Shin J.-H."/>
        </authorList>
    </citation>
    <scope>NUCLEOTIDE SEQUENCE [LARGE SCALE GENOMIC DNA]</scope>
    <source>
        <strain evidence="5 6">KCTC 13049</strain>
    </source>
</reference>
<gene>
    <name evidence="5" type="ORF">B9T62_19625</name>
</gene>
<dbReference type="OrthoDB" id="3211555at2"/>
<keyword evidence="6" id="KW-1185">Reference proteome</keyword>
<dbReference type="InterPro" id="IPR007627">
    <property type="entry name" value="RNA_pol_sigma70_r2"/>
</dbReference>
<dbReference type="GO" id="GO:0003677">
    <property type="term" value="F:DNA binding"/>
    <property type="evidence" value="ECO:0007669"/>
    <property type="project" value="InterPro"/>
</dbReference>
<name>A0A2Z2K882_9BACL</name>
<dbReference type="GO" id="GO:0016987">
    <property type="term" value="F:sigma factor activity"/>
    <property type="evidence" value="ECO:0007669"/>
    <property type="project" value="InterPro"/>
</dbReference>
<evidence type="ECO:0000259" key="3">
    <source>
        <dbReference type="Pfam" id="PF04542"/>
    </source>
</evidence>
<dbReference type="GO" id="GO:0006352">
    <property type="term" value="P:DNA-templated transcription initiation"/>
    <property type="evidence" value="ECO:0007669"/>
    <property type="project" value="InterPro"/>
</dbReference>
<dbReference type="InterPro" id="IPR036388">
    <property type="entry name" value="WH-like_DNA-bd_sf"/>
</dbReference>
<accession>A0A2Z2K882</accession>
<dbReference type="InterPro" id="IPR013325">
    <property type="entry name" value="RNA_pol_sigma_r2"/>
</dbReference>
<sequence>MKGEREGMGLEKDQAEVKEPGKGQSEMEELYLSYKGYAFSIAYRLLGVVADAEDAVQDSFMELQRRGLGGIENLKAYLAKSITNRCLNQLQSARSRRETYIGEWLPEPLIEAYDSPEAAAERNDTLSYAFLVLLERFTPVERAVFVLREVFEYDYESIADMVDKSAAACRQIFSRASRNFKAAFSAEQGGAAAGPSRTVLLKRFTAAFEAYDVGAMLELLAEQPVLIADGGGQEVHTILRPMAGQRGVLALLTSHRVLRELRSWQSEIVRINGEPNLLFRQDGEVAGMLCLEFTGDKIQQLYLIVEPDKLRTFG</sequence>
<feature type="domain" description="RNA polymerase sigma factor 70 region 4 type 2" evidence="4">
    <location>
        <begin position="130"/>
        <end position="176"/>
    </location>
</feature>
<dbReference type="Pfam" id="PF08281">
    <property type="entry name" value="Sigma70_r4_2"/>
    <property type="match status" value="1"/>
</dbReference>
<evidence type="ECO:0000256" key="1">
    <source>
        <dbReference type="ARBA" id="ARBA00011344"/>
    </source>
</evidence>
<dbReference type="SUPFAM" id="SSF54427">
    <property type="entry name" value="NTF2-like"/>
    <property type="match status" value="1"/>
</dbReference>
<comment type="subunit">
    <text evidence="1">Interacts transiently with the RNA polymerase catalytic core formed by RpoA, RpoB, RpoC and RpoZ (2 alpha, 1 beta, 1 beta' and 1 omega subunit) to form the RNA polymerase holoenzyme that can initiate transcription.</text>
</comment>
<dbReference type="InterPro" id="IPR013324">
    <property type="entry name" value="RNA_pol_sigma_r3/r4-like"/>
</dbReference>
<dbReference type="InterPro" id="IPR052704">
    <property type="entry name" value="ECF_Sigma-70_Domain"/>
</dbReference>
<evidence type="ECO:0000259" key="4">
    <source>
        <dbReference type="Pfam" id="PF08281"/>
    </source>
</evidence>
<dbReference type="InterPro" id="IPR014284">
    <property type="entry name" value="RNA_pol_sigma-70_dom"/>
</dbReference>
<dbReference type="InterPro" id="IPR032710">
    <property type="entry name" value="NTF2-like_dom_sf"/>
</dbReference>
<proteinExistence type="predicted"/>
<dbReference type="SUPFAM" id="SSF88946">
    <property type="entry name" value="Sigma2 domain of RNA polymerase sigma factors"/>
    <property type="match status" value="1"/>
</dbReference>
<evidence type="ECO:0000313" key="5">
    <source>
        <dbReference type="EMBL" id="ASA22816.1"/>
    </source>
</evidence>
<evidence type="ECO:0000256" key="2">
    <source>
        <dbReference type="SAM" id="MobiDB-lite"/>
    </source>
</evidence>
<dbReference type="EMBL" id="CP021780">
    <property type="protein sequence ID" value="ASA22816.1"/>
    <property type="molecule type" value="Genomic_DNA"/>
</dbReference>
<dbReference type="PANTHER" id="PTHR30173">
    <property type="entry name" value="SIGMA 19 FACTOR"/>
    <property type="match status" value="1"/>
</dbReference>
<feature type="region of interest" description="Disordered" evidence="2">
    <location>
        <begin position="1"/>
        <end position="22"/>
    </location>
</feature>
<dbReference type="PANTHER" id="PTHR30173:SF36">
    <property type="entry name" value="ECF RNA POLYMERASE SIGMA FACTOR SIGJ"/>
    <property type="match status" value="1"/>
</dbReference>
<dbReference type="KEGG" id="pdh:B9T62_19625"/>
<dbReference type="InterPro" id="IPR013249">
    <property type="entry name" value="RNA_pol_sigma70_r4_t2"/>
</dbReference>
<dbReference type="SUPFAM" id="SSF88659">
    <property type="entry name" value="Sigma3 and sigma4 domains of RNA polymerase sigma factors"/>
    <property type="match status" value="1"/>
</dbReference>
<dbReference type="Gene3D" id="1.10.10.10">
    <property type="entry name" value="Winged helix-like DNA-binding domain superfamily/Winged helix DNA-binding domain"/>
    <property type="match status" value="1"/>
</dbReference>
<dbReference type="AlphaFoldDB" id="A0A2Z2K882"/>
<feature type="domain" description="RNA polymerase sigma-70 region 2" evidence="3">
    <location>
        <begin position="30"/>
        <end position="94"/>
    </location>
</feature>
<dbReference type="Pfam" id="PF04542">
    <property type="entry name" value="Sigma70_r2"/>
    <property type="match status" value="1"/>
</dbReference>
<protein>
    <submittedName>
        <fullName evidence="5">RNA polymerase subunit sigma</fullName>
    </submittedName>
</protein>